<dbReference type="GeneTree" id="ENSGT00940000175484"/>
<evidence type="ECO:0000313" key="3">
    <source>
        <dbReference type="Proteomes" id="UP000472263"/>
    </source>
</evidence>
<proteinExistence type="predicted"/>
<organism evidence="2 3">
    <name type="scientific">Myripristis murdjan</name>
    <name type="common">pinecone soldierfish</name>
    <dbReference type="NCBI Taxonomy" id="586833"/>
    <lineage>
        <taxon>Eukaryota</taxon>
        <taxon>Metazoa</taxon>
        <taxon>Chordata</taxon>
        <taxon>Craniata</taxon>
        <taxon>Vertebrata</taxon>
        <taxon>Euteleostomi</taxon>
        <taxon>Actinopterygii</taxon>
        <taxon>Neopterygii</taxon>
        <taxon>Teleostei</taxon>
        <taxon>Neoteleostei</taxon>
        <taxon>Acanthomorphata</taxon>
        <taxon>Holocentriformes</taxon>
        <taxon>Holocentridae</taxon>
        <taxon>Myripristis</taxon>
    </lineage>
</organism>
<dbReference type="GO" id="GO:0005184">
    <property type="term" value="F:neuropeptide hormone activity"/>
    <property type="evidence" value="ECO:0007669"/>
    <property type="project" value="TreeGrafter"/>
</dbReference>
<evidence type="ECO:0000256" key="1">
    <source>
        <dbReference type="SAM" id="SignalP"/>
    </source>
</evidence>
<evidence type="ECO:0000313" key="2">
    <source>
        <dbReference type="Ensembl" id="ENSMMDP00005044436.1"/>
    </source>
</evidence>
<dbReference type="Proteomes" id="UP000472263">
    <property type="component" value="Chromosome 21"/>
</dbReference>
<dbReference type="AlphaFoldDB" id="A0A668AHL9"/>
<dbReference type="InParanoid" id="A0A668AHL9"/>
<keyword evidence="1" id="KW-0732">Signal</keyword>
<dbReference type="GO" id="GO:0031861">
    <property type="term" value="F:prolactin-releasing peptide receptor binding"/>
    <property type="evidence" value="ECO:0007669"/>
    <property type="project" value="TreeGrafter"/>
</dbReference>
<keyword evidence="3" id="KW-1185">Reference proteome</keyword>
<reference evidence="2" key="3">
    <citation type="submission" date="2025-09" db="UniProtKB">
        <authorList>
            <consortium name="Ensembl"/>
        </authorList>
    </citation>
    <scope>IDENTIFICATION</scope>
</reference>
<dbReference type="GO" id="GO:0007631">
    <property type="term" value="P:feeding behavior"/>
    <property type="evidence" value="ECO:0007669"/>
    <property type="project" value="TreeGrafter"/>
</dbReference>
<feature type="chain" id="PRO_5025469634" evidence="1">
    <location>
        <begin position="21"/>
        <end position="87"/>
    </location>
</feature>
<dbReference type="GO" id="GO:0043434">
    <property type="term" value="P:response to peptide hormone"/>
    <property type="evidence" value="ECO:0007669"/>
    <property type="project" value="TreeGrafter"/>
</dbReference>
<reference evidence="2" key="1">
    <citation type="submission" date="2019-06" db="EMBL/GenBank/DDBJ databases">
        <authorList>
            <consortium name="Wellcome Sanger Institute Data Sharing"/>
        </authorList>
    </citation>
    <scope>NUCLEOTIDE SEQUENCE [LARGE SCALE GENOMIC DNA]</scope>
</reference>
<name>A0A668AHL9_9TELE</name>
<reference evidence="2" key="2">
    <citation type="submission" date="2025-08" db="UniProtKB">
        <authorList>
            <consortium name="Ensembl"/>
        </authorList>
    </citation>
    <scope>IDENTIFICATION</scope>
</reference>
<dbReference type="PANTHER" id="PTHR17206">
    <property type="entry name" value="PROLACTIN-RELEASING PEPTIDE"/>
    <property type="match status" value="1"/>
</dbReference>
<dbReference type="GO" id="GO:0007186">
    <property type="term" value="P:G protein-coupled receptor signaling pathway"/>
    <property type="evidence" value="ECO:0007669"/>
    <property type="project" value="TreeGrafter"/>
</dbReference>
<dbReference type="InterPro" id="IPR026194">
    <property type="entry name" value="PrRP"/>
</dbReference>
<dbReference type="Ensembl" id="ENSMMDT00005045322.1">
    <property type="protein sequence ID" value="ENSMMDP00005044436.1"/>
    <property type="gene ID" value="ENSMMDG00005020394.1"/>
</dbReference>
<sequence length="87" mass="9902">AMRVCAVLCALLLLLSHTLCRPHRGGTMDIRNIDASWYTGRGIRPVGRFGRKVIDIDTDTRHRHQAFITPRVYTPTANTAREVWVTQ</sequence>
<feature type="signal peptide" evidence="1">
    <location>
        <begin position="1"/>
        <end position="20"/>
    </location>
</feature>
<accession>A0A668AHL9</accession>
<protein>
    <submittedName>
        <fullName evidence="2">Prolactin releasing hormone</fullName>
    </submittedName>
</protein>
<dbReference type="Pfam" id="PF15172">
    <property type="entry name" value="Prolactin_RP"/>
    <property type="match status" value="1"/>
</dbReference>
<dbReference type="PANTHER" id="PTHR17206:SF1">
    <property type="entry name" value="PROLACTIN-RELEASING PEPTIDE"/>
    <property type="match status" value="1"/>
</dbReference>